<feature type="signal peptide" evidence="1">
    <location>
        <begin position="1"/>
        <end position="32"/>
    </location>
</feature>
<evidence type="ECO:0000313" key="3">
    <source>
        <dbReference type="Proteomes" id="UP001489004"/>
    </source>
</evidence>
<comment type="caution">
    <text evidence="2">The sequence shown here is derived from an EMBL/GenBank/DDBJ whole genome shotgun (WGS) entry which is preliminary data.</text>
</comment>
<feature type="chain" id="PRO_5043497733" description="Secreted protein" evidence="1">
    <location>
        <begin position="33"/>
        <end position="75"/>
    </location>
</feature>
<dbReference type="Proteomes" id="UP001489004">
    <property type="component" value="Unassembled WGS sequence"/>
</dbReference>
<dbReference type="AlphaFoldDB" id="A0AAW1PHF6"/>
<gene>
    <name evidence="2" type="ORF">WJX72_012020</name>
</gene>
<evidence type="ECO:0008006" key="4">
    <source>
        <dbReference type="Google" id="ProtNLM"/>
    </source>
</evidence>
<evidence type="ECO:0000256" key="1">
    <source>
        <dbReference type="SAM" id="SignalP"/>
    </source>
</evidence>
<proteinExistence type="predicted"/>
<protein>
    <recommendedName>
        <fullName evidence="4">Secreted protein</fullName>
    </recommendedName>
</protein>
<evidence type="ECO:0000313" key="2">
    <source>
        <dbReference type="EMBL" id="KAK9809245.1"/>
    </source>
</evidence>
<name>A0AAW1PHF6_9CHLO</name>
<sequence>MQPIKSAAWKQGSKSLTAVLAVVGVCGEAAMSEPKPPVCQLHRWSGKSLVPGFYCPAGPFNTQKLVIDDTVHVPL</sequence>
<accession>A0AAW1PHF6</accession>
<organism evidence="2 3">
    <name type="scientific">[Myrmecia] bisecta</name>
    <dbReference type="NCBI Taxonomy" id="41462"/>
    <lineage>
        <taxon>Eukaryota</taxon>
        <taxon>Viridiplantae</taxon>
        <taxon>Chlorophyta</taxon>
        <taxon>core chlorophytes</taxon>
        <taxon>Trebouxiophyceae</taxon>
        <taxon>Trebouxiales</taxon>
        <taxon>Trebouxiaceae</taxon>
        <taxon>Myrmecia</taxon>
    </lineage>
</organism>
<reference evidence="2 3" key="1">
    <citation type="journal article" date="2024" name="Nat. Commun.">
        <title>Phylogenomics reveals the evolutionary origins of lichenization in chlorophyte algae.</title>
        <authorList>
            <person name="Puginier C."/>
            <person name="Libourel C."/>
            <person name="Otte J."/>
            <person name="Skaloud P."/>
            <person name="Haon M."/>
            <person name="Grisel S."/>
            <person name="Petersen M."/>
            <person name="Berrin J.G."/>
            <person name="Delaux P.M."/>
            <person name="Dal Grande F."/>
            <person name="Keller J."/>
        </authorList>
    </citation>
    <scope>NUCLEOTIDE SEQUENCE [LARGE SCALE GENOMIC DNA]</scope>
    <source>
        <strain evidence="2 3">SAG 2043</strain>
    </source>
</reference>
<keyword evidence="3" id="KW-1185">Reference proteome</keyword>
<keyword evidence="1" id="KW-0732">Signal</keyword>
<dbReference type="EMBL" id="JALJOR010000011">
    <property type="protein sequence ID" value="KAK9809245.1"/>
    <property type="molecule type" value="Genomic_DNA"/>
</dbReference>